<dbReference type="AlphaFoldDB" id="A0A6P4ZPL6"/>
<accession>A0A6P4ZPL6</accession>
<evidence type="ECO:0000313" key="10">
    <source>
        <dbReference type="RefSeq" id="XP_019643125.1"/>
    </source>
</evidence>
<evidence type="ECO:0000259" key="8">
    <source>
        <dbReference type="SMART" id="SM00337"/>
    </source>
</evidence>
<dbReference type="PANTHER" id="PTHR11256:SF47">
    <property type="entry name" value="BCL-2-LIKE PROTEIN 10"/>
    <property type="match status" value="1"/>
</dbReference>
<dbReference type="PRINTS" id="PR01862">
    <property type="entry name" value="BCL2FAMILY"/>
</dbReference>
<evidence type="ECO:0000256" key="1">
    <source>
        <dbReference type="ARBA" id="ARBA00004308"/>
    </source>
</evidence>
<gene>
    <name evidence="10" type="primary">LOC109484298</name>
</gene>
<dbReference type="InterPro" id="IPR026298">
    <property type="entry name" value="Bcl-2_fam"/>
</dbReference>
<evidence type="ECO:0000256" key="7">
    <source>
        <dbReference type="SAM" id="MobiDB-lite"/>
    </source>
</evidence>
<sequence>MSAASPQPPPTGLSPTSGCPGLSQLLGRQQKTVGLNDFGSLFQLGENNNKIQHGRQQVQSHPDAENPIVTEAEDLARFYIQTKISNRKSSPPSKTAATLQRTADELLERHQYFFNGMVNRLQISPETSYTTFKNVADEMLKDETVNWGRVVALYAFAGRIAVHCREQNPEVAETVGEFLGKYVGSNLAGWIKEHGGWETLNNVFRKDQPVEVTLRNGLIFTAAALGAAATVLKLIS</sequence>
<evidence type="ECO:0000313" key="9">
    <source>
        <dbReference type="Proteomes" id="UP000515135"/>
    </source>
</evidence>
<protein>
    <submittedName>
        <fullName evidence="10">Anti-apoptotic protein NR13-like isoform X2</fullName>
    </submittedName>
</protein>
<dbReference type="Proteomes" id="UP000515135">
    <property type="component" value="Unplaced"/>
</dbReference>
<dbReference type="Pfam" id="PF00452">
    <property type="entry name" value="Bcl-2"/>
    <property type="match status" value="1"/>
</dbReference>
<dbReference type="GO" id="GO:0008630">
    <property type="term" value="P:intrinsic apoptotic signaling pathway in response to DNA damage"/>
    <property type="evidence" value="ECO:0007669"/>
    <property type="project" value="TreeGrafter"/>
</dbReference>
<evidence type="ECO:0000256" key="6">
    <source>
        <dbReference type="ARBA" id="ARBA00023136"/>
    </source>
</evidence>
<comment type="similarity">
    <text evidence="2">Belongs to the Bcl-2 family.</text>
</comment>
<evidence type="ECO:0000256" key="5">
    <source>
        <dbReference type="ARBA" id="ARBA00022989"/>
    </source>
</evidence>
<dbReference type="CDD" id="cd06845">
    <property type="entry name" value="Bcl-2_like"/>
    <property type="match status" value="1"/>
</dbReference>
<dbReference type="PROSITE" id="PS50062">
    <property type="entry name" value="BCL2_FAMILY"/>
    <property type="match status" value="1"/>
</dbReference>
<dbReference type="GeneID" id="109484298"/>
<evidence type="ECO:0000256" key="3">
    <source>
        <dbReference type="ARBA" id="ARBA00022692"/>
    </source>
</evidence>
<dbReference type="RefSeq" id="XP_019643125.1">
    <property type="nucleotide sequence ID" value="XM_019787566.1"/>
</dbReference>
<dbReference type="GO" id="GO:0097192">
    <property type="term" value="P:extrinsic apoptotic signaling pathway in absence of ligand"/>
    <property type="evidence" value="ECO:0007669"/>
    <property type="project" value="TreeGrafter"/>
</dbReference>
<dbReference type="InterPro" id="IPR036834">
    <property type="entry name" value="Bcl-2-like_sf"/>
</dbReference>
<feature type="region of interest" description="Disordered" evidence="7">
    <location>
        <begin position="1"/>
        <end position="22"/>
    </location>
</feature>
<dbReference type="PANTHER" id="PTHR11256">
    <property type="entry name" value="BCL-2 RELATED"/>
    <property type="match status" value="1"/>
</dbReference>
<dbReference type="SMART" id="SM00337">
    <property type="entry name" value="BCL"/>
    <property type="match status" value="1"/>
</dbReference>
<keyword evidence="5" id="KW-1133">Transmembrane helix</keyword>
<dbReference type="GO" id="GO:0042981">
    <property type="term" value="P:regulation of apoptotic process"/>
    <property type="evidence" value="ECO:0007669"/>
    <property type="project" value="InterPro"/>
</dbReference>
<evidence type="ECO:0000256" key="4">
    <source>
        <dbReference type="ARBA" id="ARBA00022703"/>
    </source>
</evidence>
<feature type="domain" description="Bcl-2 Bcl-2 homology region 1-3" evidence="8">
    <location>
        <begin position="99"/>
        <end position="197"/>
    </location>
</feature>
<keyword evidence="6" id="KW-0472">Membrane</keyword>
<organism evidence="9 10">
    <name type="scientific">Branchiostoma belcheri</name>
    <name type="common">Amphioxus</name>
    <dbReference type="NCBI Taxonomy" id="7741"/>
    <lineage>
        <taxon>Eukaryota</taxon>
        <taxon>Metazoa</taxon>
        <taxon>Chordata</taxon>
        <taxon>Cephalochordata</taxon>
        <taxon>Leptocardii</taxon>
        <taxon>Amphioxiformes</taxon>
        <taxon>Branchiostomatidae</taxon>
        <taxon>Branchiostoma</taxon>
    </lineage>
</organism>
<proteinExistence type="inferred from homology"/>
<dbReference type="Gene3D" id="1.10.437.10">
    <property type="entry name" value="Blc2-like"/>
    <property type="match status" value="1"/>
</dbReference>
<dbReference type="GO" id="GO:0005741">
    <property type="term" value="C:mitochondrial outer membrane"/>
    <property type="evidence" value="ECO:0007669"/>
    <property type="project" value="TreeGrafter"/>
</dbReference>
<dbReference type="GO" id="GO:0051400">
    <property type="term" value="F:BH domain binding"/>
    <property type="evidence" value="ECO:0007669"/>
    <property type="project" value="TreeGrafter"/>
</dbReference>
<dbReference type="GO" id="GO:0012505">
    <property type="term" value="C:endomembrane system"/>
    <property type="evidence" value="ECO:0007669"/>
    <property type="project" value="UniProtKB-SubCell"/>
</dbReference>
<keyword evidence="3" id="KW-0812">Transmembrane</keyword>
<dbReference type="InterPro" id="IPR046371">
    <property type="entry name" value="Bcl-2_BH1-3"/>
</dbReference>
<dbReference type="OrthoDB" id="6021377at2759"/>
<comment type="subcellular location">
    <subcellularLocation>
        <location evidence="1">Endomembrane system</location>
    </subcellularLocation>
</comment>
<dbReference type="GO" id="GO:0001836">
    <property type="term" value="P:release of cytochrome c from mitochondria"/>
    <property type="evidence" value="ECO:0007669"/>
    <property type="project" value="TreeGrafter"/>
</dbReference>
<evidence type="ECO:0000256" key="2">
    <source>
        <dbReference type="ARBA" id="ARBA00009458"/>
    </source>
</evidence>
<keyword evidence="4" id="KW-0053">Apoptosis</keyword>
<reference evidence="10" key="1">
    <citation type="submission" date="2025-08" db="UniProtKB">
        <authorList>
            <consortium name="RefSeq"/>
        </authorList>
    </citation>
    <scope>IDENTIFICATION</scope>
    <source>
        <tissue evidence="10">Gonad</tissue>
    </source>
</reference>
<dbReference type="SUPFAM" id="SSF56854">
    <property type="entry name" value="Bcl-2 inhibitors of programmed cell death"/>
    <property type="match status" value="1"/>
</dbReference>
<dbReference type="InterPro" id="IPR002475">
    <property type="entry name" value="Bcl2-like"/>
</dbReference>
<feature type="compositionally biased region" description="Pro residues" evidence="7">
    <location>
        <begin position="1"/>
        <end position="12"/>
    </location>
</feature>
<keyword evidence="9" id="KW-1185">Reference proteome</keyword>
<name>A0A6P4ZPL6_BRABE</name>